<comment type="similarity">
    <text evidence="1">Belongs to the NCBP3 family.</text>
</comment>
<name>A0A9P0AFV1_BEMTA</name>
<feature type="region of interest" description="Disordered" evidence="3">
    <location>
        <begin position="436"/>
        <end position="598"/>
    </location>
</feature>
<proteinExistence type="inferred from homology"/>
<dbReference type="GO" id="GO:0003729">
    <property type="term" value="F:mRNA binding"/>
    <property type="evidence" value="ECO:0007669"/>
    <property type="project" value="InterPro"/>
</dbReference>
<feature type="compositionally biased region" description="Basic and acidic residues" evidence="3">
    <location>
        <begin position="662"/>
        <end position="684"/>
    </location>
</feature>
<dbReference type="EMBL" id="OU963866">
    <property type="protein sequence ID" value="CAH0390824.1"/>
    <property type="molecule type" value="Genomic_DNA"/>
</dbReference>
<feature type="compositionally biased region" description="Polar residues" evidence="3">
    <location>
        <begin position="64"/>
        <end position="77"/>
    </location>
</feature>
<dbReference type="PANTHER" id="PTHR16291:SF0">
    <property type="entry name" value="NUCLEAR CAP-BINDING PROTEIN SUBUNIT 3"/>
    <property type="match status" value="1"/>
</dbReference>
<dbReference type="PANTHER" id="PTHR16291">
    <property type="entry name" value="NUCLEAR CAP-BINDING PROTEIN SUBUNIT 3"/>
    <property type="match status" value="1"/>
</dbReference>
<dbReference type="GO" id="GO:0000340">
    <property type="term" value="F:RNA 7-methylguanosine cap binding"/>
    <property type="evidence" value="ECO:0007669"/>
    <property type="project" value="InterPro"/>
</dbReference>
<dbReference type="Pfam" id="PF10309">
    <property type="entry name" value="NCBP3"/>
    <property type="match status" value="1"/>
</dbReference>
<feature type="compositionally biased region" description="Acidic residues" evidence="3">
    <location>
        <begin position="453"/>
        <end position="465"/>
    </location>
</feature>
<dbReference type="InterPro" id="IPR019416">
    <property type="entry name" value="NCBP3"/>
</dbReference>
<evidence type="ECO:0000256" key="1">
    <source>
        <dbReference type="ARBA" id="ARBA00006069"/>
    </source>
</evidence>
<feature type="compositionally biased region" description="Polar residues" evidence="3">
    <location>
        <begin position="647"/>
        <end position="657"/>
    </location>
</feature>
<accession>A0A9P0AFV1</accession>
<reference evidence="4" key="1">
    <citation type="submission" date="2021-12" db="EMBL/GenBank/DDBJ databases">
        <authorList>
            <person name="King R."/>
        </authorList>
    </citation>
    <scope>NUCLEOTIDE SEQUENCE</scope>
</reference>
<dbReference type="Proteomes" id="UP001152759">
    <property type="component" value="Chromosome 5"/>
</dbReference>
<dbReference type="InterPro" id="IPR012677">
    <property type="entry name" value="Nucleotide-bd_a/b_plait_sf"/>
</dbReference>
<dbReference type="Gene3D" id="3.30.70.330">
    <property type="match status" value="1"/>
</dbReference>
<dbReference type="AlphaFoldDB" id="A0A9P0AFV1"/>
<evidence type="ECO:0000313" key="4">
    <source>
        <dbReference type="EMBL" id="CAH0390824.1"/>
    </source>
</evidence>
<keyword evidence="5" id="KW-1185">Reference proteome</keyword>
<gene>
    <name evidence="4" type="ORF">BEMITA_LOCUS9515</name>
</gene>
<feature type="compositionally biased region" description="Polar residues" evidence="3">
    <location>
        <begin position="1"/>
        <end position="11"/>
    </location>
</feature>
<feature type="compositionally biased region" description="Basic residues" evidence="3">
    <location>
        <begin position="479"/>
        <end position="497"/>
    </location>
</feature>
<feature type="region of interest" description="Disordered" evidence="3">
    <location>
        <begin position="647"/>
        <end position="691"/>
    </location>
</feature>
<feature type="compositionally biased region" description="Acidic residues" evidence="3">
    <location>
        <begin position="39"/>
        <end position="54"/>
    </location>
</feature>
<feature type="region of interest" description="Disordered" evidence="3">
    <location>
        <begin position="1"/>
        <end position="77"/>
    </location>
</feature>
<dbReference type="KEGG" id="btab:109031364"/>
<feature type="compositionally biased region" description="Basic and acidic residues" evidence="3">
    <location>
        <begin position="14"/>
        <end position="26"/>
    </location>
</feature>
<protein>
    <recommendedName>
        <fullName evidence="2">Nuclear cap-binding protein subunit 3</fullName>
    </recommendedName>
</protein>
<feature type="compositionally biased region" description="Low complexity" evidence="3">
    <location>
        <begin position="515"/>
        <end position="566"/>
    </location>
</feature>
<evidence type="ECO:0000256" key="3">
    <source>
        <dbReference type="SAM" id="MobiDB-lite"/>
    </source>
</evidence>
<sequence>MTLPSSESTMIRNVKLEVDDENRMDVDMVEEPANPMDGIDSEEEEGQVSEEGEIWDSGGPDSPVQPNNAKTPTESNRNFRGFTTILEEAEEPDAAKLEERAKRFGLDPSEPRPILSKKIRNLYESMGVDPHDKLFRLNTIHMEGTENMNTQDVFDYFKEYAPIAVEWIKDSSCNVVWIEEITAARALMETSKKIITDSRSNGTIKYNEEFLSDTEIAPSSNKKDEDKDAVKVSDLKTTVPPGIWRKGKDCPKSDSIFLRFATFADKKVMNNIKNNDYINKFGMISSHRQPPFGNERMFRRPHYDVGDEVAATDARAKLLSKTGNPWSSIAYTWGMFDRTKYPVKNFPPEKKEEDNFFAELPKHSPLSTKLGIVSEDGEEWRSRIRAPRMRMHADDEASAPRRVLKPSRRSNVMSRLGGKEVLEIAPLQIKVERGSSISDNEGVTEAVVSDSAPIEEEEEDLEEDSPSTLQITRVVSPVQRKRPTRKAVRRKKIKKRKVESSNSSSDSSSDDESSSDSSSSSSSSGSSSDSSSSSSSSGSSSSSSDSSSSSSSSGSSSSSSSSSSSDSESDTEKVARKKVKVSKSRKSVLQGAQSRDRQRVLSEFSTNYDDEEDDFDLPIKQRSAVHCVSMPAVRQPHVRDLRFTIKNSRNNKLSTNRFKPKRLNDRRDGAQRREGRFHDVRRDPPLGGITDLREKLRNRKMNKVSRLKEDRFDIDSPLQIEVDNDLYYRR</sequence>
<organism evidence="4 5">
    <name type="scientific">Bemisia tabaci</name>
    <name type="common">Sweetpotato whitefly</name>
    <name type="synonym">Aleurodes tabaci</name>
    <dbReference type="NCBI Taxonomy" id="7038"/>
    <lineage>
        <taxon>Eukaryota</taxon>
        <taxon>Metazoa</taxon>
        <taxon>Ecdysozoa</taxon>
        <taxon>Arthropoda</taxon>
        <taxon>Hexapoda</taxon>
        <taxon>Insecta</taxon>
        <taxon>Pterygota</taxon>
        <taxon>Neoptera</taxon>
        <taxon>Paraneoptera</taxon>
        <taxon>Hemiptera</taxon>
        <taxon>Sternorrhyncha</taxon>
        <taxon>Aleyrodoidea</taxon>
        <taxon>Aleyrodidae</taxon>
        <taxon>Aleyrodinae</taxon>
        <taxon>Bemisia</taxon>
    </lineage>
</organism>
<evidence type="ECO:0000256" key="2">
    <source>
        <dbReference type="ARBA" id="ARBA00019876"/>
    </source>
</evidence>
<feature type="region of interest" description="Disordered" evidence="3">
    <location>
        <begin position="391"/>
        <end position="412"/>
    </location>
</feature>
<dbReference type="GO" id="GO:0005634">
    <property type="term" value="C:nucleus"/>
    <property type="evidence" value="ECO:0007669"/>
    <property type="project" value="TreeGrafter"/>
</dbReference>
<evidence type="ECO:0000313" key="5">
    <source>
        <dbReference type="Proteomes" id="UP001152759"/>
    </source>
</evidence>
<feature type="compositionally biased region" description="Basic residues" evidence="3">
    <location>
        <begin position="575"/>
        <end position="586"/>
    </location>
</feature>